<keyword evidence="2" id="KW-1185">Reference proteome</keyword>
<evidence type="ECO:0000313" key="1">
    <source>
        <dbReference type="EMBL" id="MBN3546815.1"/>
    </source>
</evidence>
<sequence length="72" mass="8188">MHIIRKTLIVCLFLLLISGCGAPGKGEKFKVGDPDAPPPNKQEEKVIYLIFNNRVQFFIKDCVFYFGLKTVK</sequence>
<dbReference type="RefSeq" id="WP_188401111.1">
    <property type="nucleotide sequence ID" value="NZ_BMCE01000001.1"/>
</dbReference>
<comment type="caution">
    <text evidence="1">The sequence shown here is derived from an EMBL/GenBank/DDBJ whole genome shotgun (WGS) entry which is preliminary data.</text>
</comment>
<proteinExistence type="predicted"/>
<dbReference type="EMBL" id="JAFHKS010000044">
    <property type="protein sequence ID" value="MBN3546815.1"/>
    <property type="molecule type" value="Genomic_DNA"/>
</dbReference>
<protein>
    <recommendedName>
        <fullName evidence="3">Lipoprotein</fullName>
    </recommendedName>
</protein>
<evidence type="ECO:0008006" key="3">
    <source>
        <dbReference type="Google" id="ProtNLM"/>
    </source>
</evidence>
<organism evidence="1 2">
    <name type="scientific">Fictibacillus barbaricus</name>
    <dbReference type="NCBI Taxonomy" id="182136"/>
    <lineage>
        <taxon>Bacteria</taxon>
        <taxon>Bacillati</taxon>
        <taxon>Bacillota</taxon>
        <taxon>Bacilli</taxon>
        <taxon>Bacillales</taxon>
        <taxon>Fictibacillaceae</taxon>
        <taxon>Fictibacillus</taxon>
    </lineage>
</organism>
<dbReference type="Proteomes" id="UP001319060">
    <property type="component" value="Unassembled WGS sequence"/>
</dbReference>
<accession>A0ABS2ZJD4</accession>
<reference evidence="1 2" key="1">
    <citation type="submission" date="2021-01" db="EMBL/GenBank/DDBJ databases">
        <title>Genome Sequencing of Type Strains.</title>
        <authorList>
            <person name="Lemaire J.F."/>
            <person name="Inderbitzin P."/>
            <person name="Collins S.B."/>
            <person name="Wespe N."/>
            <person name="Knight-Connoni V."/>
        </authorList>
    </citation>
    <scope>NUCLEOTIDE SEQUENCE [LARGE SCALE GENOMIC DNA]</scope>
    <source>
        <strain evidence="1 2">DSM 14730</strain>
    </source>
</reference>
<dbReference type="PROSITE" id="PS51257">
    <property type="entry name" value="PROKAR_LIPOPROTEIN"/>
    <property type="match status" value="1"/>
</dbReference>
<name>A0ABS2ZJD4_9BACL</name>
<evidence type="ECO:0000313" key="2">
    <source>
        <dbReference type="Proteomes" id="UP001319060"/>
    </source>
</evidence>
<gene>
    <name evidence="1" type="ORF">JYA64_16020</name>
</gene>